<organism evidence="10 11">
    <name type="scientific">Streptacidiphilus monticola</name>
    <dbReference type="NCBI Taxonomy" id="2161674"/>
    <lineage>
        <taxon>Bacteria</taxon>
        <taxon>Bacillati</taxon>
        <taxon>Actinomycetota</taxon>
        <taxon>Actinomycetes</taxon>
        <taxon>Kitasatosporales</taxon>
        <taxon>Streptomycetaceae</taxon>
        <taxon>Streptacidiphilus</taxon>
    </lineage>
</organism>
<feature type="domain" description="ABC3 transporter permease C-terminal" evidence="8">
    <location>
        <begin position="285"/>
        <end position="396"/>
    </location>
</feature>
<proteinExistence type="inferred from homology"/>
<evidence type="ECO:0000313" key="11">
    <source>
        <dbReference type="Proteomes" id="UP001596174"/>
    </source>
</evidence>
<accession>A0ABW1FYX9</accession>
<keyword evidence="5 7" id="KW-0472">Membrane</keyword>
<comment type="similarity">
    <text evidence="6">Belongs to the ABC-4 integral membrane protein family.</text>
</comment>
<feature type="transmembrane region" description="Helical" evidence="7">
    <location>
        <begin position="279"/>
        <end position="304"/>
    </location>
</feature>
<feature type="transmembrane region" description="Helical" evidence="7">
    <location>
        <begin position="21"/>
        <end position="42"/>
    </location>
</feature>
<evidence type="ECO:0000256" key="3">
    <source>
        <dbReference type="ARBA" id="ARBA00022692"/>
    </source>
</evidence>
<dbReference type="PANTHER" id="PTHR30572:SF4">
    <property type="entry name" value="ABC TRANSPORTER PERMEASE YTRF"/>
    <property type="match status" value="1"/>
</dbReference>
<dbReference type="Pfam" id="PF12704">
    <property type="entry name" value="MacB_PCD"/>
    <property type="match status" value="1"/>
</dbReference>
<dbReference type="InterPro" id="IPR025857">
    <property type="entry name" value="MacB_PCD"/>
</dbReference>
<dbReference type="EMBL" id="JBHSQJ010000034">
    <property type="protein sequence ID" value="MFC5907453.1"/>
    <property type="molecule type" value="Genomic_DNA"/>
</dbReference>
<keyword evidence="3 7" id="KW-0812">Transmembrane</keyword>
<evidence type="ECO:0000256" key="7">
    <source>
        <dbReference type="SAM" id="Phobius"/>
    </source>
</evidence>
<dbReference type="InterPro" id="IPR003838">
    <property type="entry name" value="ABC3_permease_C"/>
</dbReference>
<dbReference type="Proteomes" id="UP001596174">
    <property type="component" value="Unassembled WGS sequence"/>
</dbReference>
<evidence type="ECO:0000256" key="2">
    <source>
        <dbReference type="ARBA" id="ARBA00022475"/>
    </source>
</evidence>
<evidence type="ECO:0000259" key="8">
    <source>
        <dbReference type="Pfam" id="PF02687"/>
    </source>
</evidence>
<evidence type="ECO:0000313" key="10">
    <source>
        <dbReference type="EMBL" id="MFC5907453.1"/>
    </source>
</evidence>
<evidence type="ECO:0000256" key="5">
    <source>
        <dbReference type="ARBA" id="ARBA00023136"/>
    </source>
</evidence>
<gene>
    <name evidence="10" type="ORF">ACFP3V_09485</name>
</gene>
<dbReference type="PANTHER" id="PTHR30572">
    <property type="entry name" value="MEMBRANE COMPONENT OF TRANSPORTER-RELATED"/>
    <property type="match status" value="1"/>
</dbReference>
<feature type="transmembrane region" description="Helical" evidence="7">
    <location>
        <begin position="325"/>
        <end position="351"/>
    </location>
</feature>
<keyword evidence="4 7" id="KW-1133">Transmembrane helix</keyword>
<evidence type="ECO:0000256" key="1">
    <source>
        <dbReference type="ARBA" id="ARBA00004651"/>
    </source>
</evidence>
<feature type="domain" description="MacB-like periplasmic core" evidence="9">
    <location>
        <begin position="21"/>
        <end position="244"/>
    </location>
</feature>
<comment type="subcellular location">
    <subcellularLocation>
        <location evidence="1">Cell membrane</location>
        <topology evidence="1">Multi-pass membrane protein</topology>
    </subcellularLocation>
</comment>
<sequence length="403" mass="40950">MNPLETLRFAFGGIAANKVRSGLTMLGILIGVAAVILLLAVGNGSSQAVKDSIDALGTNALTVSAGAGFGANSTATSTKPLTLDDAKALADQSQAPDIKGVAPEVTTSQTALYEGTSHSVGSVVGTYPAYFEASNSKVATGDYFSDDDVLDSRKVAVIGSTTATDLFGAVDPVGKRITLGGTPFTVVGVLKTKGGTGFQDPDDVIVAPLPTVQNAFTGFGSLNQILVEAASADATTAAQNEITTILMGRHGIRSVSAVDFRVSSQSTLLSTRSSTTQTFTVLLGAVAAISLLVGGIGITNIMLVTVTERTREIGIRKALGAPRGVILGQFLAEATLLSLIGAGLGVVAALVGARFTIVGIKPVVIPASVWAAFGIAVAIGLFFGSYPAGRASRLSPIEALRHE</sequence>
<keyword evidence="2" id="KW-1003">Cell membrane</keyword>
<protein>
    <submittedName>
        <fullName evidence="10">ABC transporter permease</fullName>
    </submittedName>
</protein>
<dbReference type="InterPro" id="IPR050250">
    <property type="entry name" value="Macrolide_Exporter_MacB"/>
</dbReference>
<evidence type="ECO:0000259" key="9">
    <source>
        <dbReference type="Pfam" id="PF12704"/>
    </source>
</evidence>
<reference evidence="11" key="1">
    <citation type="journal article" date="2019" name="Int. J. Syst. Evol. Microbiol.">
        <title>The Global Catalogue of Microorganisms (GCM) 10K type strain sequencing project: providing services to taxonomists for standard genome sequencing and annotation.</title>
        <authorList>
            <consortium name="The Broad Institute Genomics Platform"/>
            <consortium name="The Broad Institute Genome Sequencing Center for Infectious Disease"/>
            <person name="Wu L."/>
            <person name="Ma J."/>
        </authorList>
    </citation>
    <scope>NUCLEOTIDE SEQUENCE [LARGE SCALE GENOMIC DNA]</scope>
    <source>
        <strain evidence="11">JCM 4816</strain>
    </source>
</reference>
<evidence type="ECO:0000256" key="4">
    <source>
        <dbReference type="ARBA" id="ARBA00022989"/>
    </source>
</evidence>
<evidence type="ECO:0000256" key="6">
    <source>
        <dbReference type="ARBA" id="ARBA00038076"/>
    </source>
</evidence>
<dbReference type="Pfam" id="PF02687">
    <property type="entry name" value="FtsX"/>
    <property type="match status" value="1"/>
</dbReference>
<feature type="transmembrane region" description="Helical" evidence="7">
    <location>
        <begin position="363"/>
        <end position="383"/>
    </location>
</feature>
<keyword evidence="11" id="KW-1185">Reference proteome</keyword>
<comment type="caution">
    <text evidence="10">The sequence shown here is derived from an EMBL/GenBank/DDBJ whole genome shotgun (WGS) entry which is preliminary data.</text>
</comment>
<dbReference type="RefSeq" id="WP_380581897.1">
    <property type="nucleotide sequence ID" value="NZ_JBHSQJ010000034.1"/>
</dbReference>
<name>A0ABW1FYX9_9ACTN</name>